<dbReference type="KEGG" id="mdo:100026747"/>
<evidence type="ECO:0000256" key="2">
    <source>
        <dbReference type="ARBA" id="ARBA00022525"/>
    </source>
</evidence>
<feature type="compositionally biased region" description="Basic and acidic residues" evidence="7">
    <location>
        <begin position="824"/>
        <end position="843"/>
    </location>
</feature>
<dbReference type="Bgee" id="ENSMODG00000011163">
    <property type="expression patterns" value="Expressed in adult mammalian kidney and 15 other cell types or tissues"/>
</dbReference>
<reference evidence="11" key="2">
    <citation type="submission" date="2025-08" db="UniProtKB">
        <authorList>
            <consortium name="Ensembl"/>
        </authorList>
    </citation>
    <scope>IDENTIFICATION</scope>
</reference>
<keyword evidence="3 8" id="KW-0732">Signal</keyword>
<feature type="region of interest" description="Disordered" evidence="7">
    <location>
        <begin position="33"/>
        <end position="64"/>
    </location>
</feature>
<dbReference type="GeneTree" id="ENSGT01030000234633"/>
<evidence type="ECO:0000256" key="4">
    <source>
        <dbReference type="ARBA" id="ARBA00023054"/>
    </source>
</evidence>
<dbReference type="InterPro" id="IPR001073">
    <property type="entry name" value="C1q_dom"/>
</dbReference>
<keyword evidence="2" id="KW-0964">Secreted</keyword>
<dbReference type="GeneID" id="100026747"/>
<dbReference type="SMART" id="SM00110">
    <property type="entry name" value="C1Q"/>
    <property type="match status" value="1"/>
</dbReference>
<dbReference type="CTD" id="79812"/>
<dbReference type="FunCoup" id="A0A5F8HEK1">
    <property type="interactions" value="117"/>
</dbReference>
<dbReference type="GO" id="GO:0005576">
    <property type="term" value="C:extracellular region"/>
    <property type="evidence" value="ECO:0007669"/>
    <property type="project" value="UniProtKB-SubCell"/>
</dbReference>
<feature type="compositionally biased region" description="Basic and acidic residues" evidence="7">
    <location>
        <begin position="687"/>
        <end position="699"/>
    </location>
</feature>
<dbReference type="AlphaFoldDB" id="A0A5F8HEK1"/>
<dbReference type="InParanoid" id="A0A5F8HEK1"/>
<organism evidence="11 12">
    <name type="scientific">Monodelphis domestica</name>
    <name type="common">Gray short-tailed opossum</name>
    <dbReference type="NCBI Taxonomy" id="13616"/>
    <lineage>
        <taxon>Eukaryota</taxon>
        <taxon>Metazoa</taxon>
        <taxon>Chordata</taxon>
        <taxon>Craniata</taxon>
        <taxon>Vertebrata</taxon>
        <taxon>Euteleostomi</taxon>
        <taxon>Mammalia</taxon>
        <taxon>Metatheria</taxon>
        <taxon>Didelphimorphia</taxon>
        <taxon>Didelphidae</taxon>
        <taxon>Monodelphis</taxon>
    </lineage>
</organism>
<reference evidence="11" key="3">
    <citation type="submission" date="2025-09" db="UniProtKB">
        <authorList>
            <consortium name="Ensembl"/>
        </authorList>
    </citation>
    <scope>IDENTIFICATION</scope>
</reference>
<dbReference type="STRING" id="13616.ENSMODP00000058331"/>
<evidence type="ECO:0000256" key="5">
    <source>
        <dbReference type="ARBA" id="ARBA00023157"/>
    </source>
</evidence>
<dbReference type="SUPFAM" id="SSF49842">
    <property type="entry name" value="TNF-like"/>
    <property type="match status" value="1"/>
</dbReference>
<evidence type="ECO:0000256" key="3">
    <source>
        <dbReference type="ARBA" id="ARBA00022729"/>
    </source>
</evidence>
<dbReference type="PANTHER" id="PTHR15427">
    <property type="entry name" value="EMILIN ELASTIN MICROFIBRIL INTERFACE-LOCATED PROTEIN ELASTIN MICROFIBRIL INTERFACER"/>
    <property type="match status" value="1"/>
</dbReference>
<feature type="domain" description="C1q" evidence="9">
    <location>
        <begin position="861"/>
        <end position="997"/>
    </location>
</feature>
<name>A0A5F8HEK1_MONDO</name>
<dbReference type="GO" id="GO:0090051">
    <property type="term" value="P:negative regulation of cell migration involved in sprouting angiogenesis"/>
    <property type="evidence" value="ECO:0000318"/>
    <property type="project" value="GO_Central"/>
</dbReference>
<feature type="region of interest" description="Disordered" evidence="7">
    <location>
        <begin position="687"/>
        <end position="729"/>
    </location>
</feature>
<dbReference type="InterPro" id="IPR011489">
    <property type="entry name" value="EMI_domain"/>
</dbReference>
<keyword evidence="12" id="KW-1185">Reference proteome</keyword>
<feature type="chain" id="PRO_5023944669" evidence="8">
    <location>
        <begin position="20"/>
        <end position="997"/>
    </location>
</feature>
<evidence type="ECO:0000256" key="8">
    <source>
        <dbReference type="SAM" id="SignalP"/>
    </source>
</evidence>
<reference evidence="11 12" key="1">
    <citation type="journal article" date="2007" name="Nature">
        <title>Genome of the marsupial Monodelphis domestica reveals innovation in non-coding sequences.</title>
        <authorList>
            <person name="Mikkelsen T.S."/>
            <person name="Wakefield M.J."/>
            <person name="Aken B."/>
            <person name="Amemiya C.T."/>
            <person name="Chang J.L."/>
            <person name="Duke S."/>
            <person name="Garber M."/>
            <person name="Gentles A.J."/>
            <person name="Goodstadt L."/>
            <person name="Heger A."/>
            <person name="Jurka J."/>
            <person name="Kamal M."/>
            <person name="Mauceli E."/>
            <person name="Searle S.M."/>
            <person name="Sharpe T."/>
            <person name="Baker M.L."/>
            <person name="Batzer M.A."/>
            <person name="Benos P.V."/>
            <person name="Belov K."/>
            <person name="Clamp M."/>
            <person name="Cook A."/>
            <person name="Cuff J."/>
            <person name="Das R."/>
            <person name="Davidow L."/>
            <person name="Deakin J.E."/>
            <person name="Fazzari M.J."/>
            <person name="Glass J.L."/>
            <person name="Grabherr M."/>
            <person name="Greally J.M."/>
            <person name="Gu W."/>
            <person name="Hore T.A."/>
            <person name="Huttley G.A."/>
            <person name="Kleber M."/>
            <person name="Jirtle R.L."/>
            <person name="Koina E."/>
            <person name="Lee J.T."/>
            <person name="Mahony S."/>
            <person name="Marra M.A."/>
            <person name="Miller R.D."/>
            <person name="Nicholls R.D."/>
            <person name="Oda M."/>
            <person name="Papenfuss A.T."/>
            <person name="Parra Z.E."/>
            <person name="Pollock D.D."/>
            <person name="Ray D.A."/>
            <person name="Schein J.E."/>
            <person name="Speed T.P."/>
            <person name="Thompson K."/>
            <person name="VandeBerg J.L."/>
            <person name="Wade C.M."/>
            <person name="Walker J.A."/>
            <person name="Waters P.D."/>
            <person name="Webber C."/>
            <person name="Weidman J.R."/>
            <person name="Xie X."/>
            <person name="Zody M.C."/>
            <person name="Baldwin J."/>
            <person name="Abdouelleil A."/>
            <person name="Abdulkadir J."/>
            <person name="Abebe A."/>
            <person name="Abera B."/>
            <person name="Abreu J."/>
            <person name="Acer S.C."/>
            <person name="Aftuck L."/>
            <person name="Alexander A."/>
            <person name="An P."/>
            <person name="Anderson E."/>
            <person name="Anderson S."/>
            <person name="Arachi H."/>
            <person name="Azer M."/>
            <person name="Bachantsang P."/>
            <person name="Barry A."/>
            <person name="Bayul T."/>
            <person name="Berlin A."/>
            <person name="Bessette D."/>
            <person name="Bloom T."/>
            <person name="Bloom T."/>
            <person name="Boguslavskiy L."/>
            <person name="Bonnet C."/>
            <person name="Boukhgalter B."/>
            <person name="Bourzgui I."/>
            <person name="Brown A."/>
            <person name="Cahill P."/>
            <person name="Channer S."/>
            <person name="Cheshatsang Y."/>
            <person name="Chuda L."/>
            <person name="Citroen M."/>
            <person name="Collymore A."/>
            <person name="Cooke P."/>
            <person name="Costello M."/>
            <person name="D'Aco K."/>
            <person name="Daza R."/>
            <person name="De Haan G."/>
            <person name="DeGray S."/>
            <person name="DeMaso C."/>
            <person name="Dhargay N."/>
            <person name="Dooley K."/>
            <person name="Dooley E."/>
            <person name="Doricent M."/>
            <person name="Dorje P."/>
            <person name="Dorjee K."/>
            <person name="Dupes A."/>
            <person name="Elong R."/>
            <person name="Falk J."/>
            <person name="Farina A."/>
            <person name="Faro S."/>
            <person name="Ferguson D."/>
            <person name="Fisher S."/>
            <person name="Foley C.D."/>
            <person name="Franke A."/>
            <person name="Friedrich D."/>
            <person name="Gadbois L."/>
            <person name="Gearin G."/>
            <person name="Gearin C.R."/>
            <person name="Giannoukos G."/>
            <person name="Goode T."/>
            <person name="Graham J."/>
            <person name="Grandbois E."/>
            <person name="Grewal S."/>
            <person name="Gyaltsen K."/>
            <person name="Hafez N."/>
            <person name="Hagos B."/>
            <person name="Hall J."/>
            <person name="Henson C."/>
            <person name="Hollinger A."/>
            <person name="Honan T."/>
            <person name="Huard M.D."/>
            <person name="Hughes L."/>
            <person name="Hurhula B."/>
            <person name="Husby M.E."/>
            <person name="Kamat A."/>
            <person name="Kanga B."/>
            <person name="Kashin S."/>
            <person name="Khazanovich D."/>
            <person name="Kisner P."/>
            <person name="Lance K."/>
            <person name="Lara M."/>
            <person name="Lee W."/>
            <person name="Lennon N."/>
            <person name="Letendre F."/>
            <person name="LeVine R."/>
            <person name="Lipovsky A."/>
            <person name="Liu X."/>
            <person name="Liu J."/>
            <person name="Liu S."/>
            <person name="Lokyitsang T."/>
            <person name="Lokyitsang Y."/>
            <person name="Lubonja R."/>
            <person name="Lui A."/>
            <person name="MacDonald P."/>
            <person name="Magnisalis V."/>
            <person name="Maru K."/>
            <person name="Matthews C."/>
            <person name="McCusker W."/>
            <person name="McDonough S."/>
            <person name="Mehta T."/>
            <person name="Meldrim J."/>
            <person name="Meneus L."/>
            <person name="Mihai O."/>
            <person name="Mihalev A."/>
            <person name="Mihova T."/>
            <person name="Mittelman R."/>
            <person name="Mlenga V."/>
            <person name="Montmayeur A."/>
            <person name="Mulrain L."/>
            <person name="Navidi A."/>
            <person name="Naylor J."/>
            <person name="Negash T."/>
            <person name="Nguyen T."/>
            <person name="Nguyen N."/>
            <person name="Nicol R."/>
            <person name="Norbu C."/>
            <person name="Norbu N."/>
            <person name="Novod N."/>
            <person name="O'Neill B."/>
            <person name="Osman S."/>
            <person name="Markiewicz E."/>
            <person name="Oyono O.L."/>
            <person name="Patti C."/>
            <person name="Phunkhang P."/>
            <person name="Pierre F."/>
            <person name="Priest M."/>
            <person name="Raghuraman S."/>
            <person name="Rege F."/>
            <person name="Reyes R."/>
            <person name="Rise C."/>
            <person name="Rogov P."/>
            <person name="Ross K."/>
            <person name="Ryan E."/>
            <person name="Settipalli S."/>
            <person name="Shea T."/>
            <person name="Sherpa N."/>
            <person name="Shi L."/>
            <person name="Shih D."/>
            <person name="Sparrow T."/>
            <person name="Spaulding J."/>
            <person name="Stalker J."/>
            <person name="Stange-Thomann N."/>
            <person name="Stavropoulos S."/>
            <person name="Stone C."/>
            <person name="Strader C."/>
            <person name="Tesfaye S."/>
            <person name="Thomson T."/>
            <person name="Thoulutsang Y."/>
            <person name="Thoulutsang D."/>
            <person name="Topham K."/>
            <person name="Topping I."/>
            <person name="Tsamla T."/>
            <person name="Vassiliev H."/>
            <person name="Vo A."/>
            <person name="Wangchuk T."/>
            <person name="Wangdi T."/>
            <person name="Weiand M."/>
            <person name="Wilkinson J."/>
            <person name="Wilson A."/>
            <person name="Yadav S."/>
            <person name="Young G."/>
            <person name="Yu Q."/>
            <person name="Zembek L."/>
            <person name="Zhong D."/>
            <person name="Zimmer A."/>
            <person name="Zwirko Z."/>
            <person name="Jaffe D.B."/>
            <person name="Alvarez P."/>
            <person name="Brockman W."/>
            <person name="Butler J."/>
            <person name="Chin C."/>
            <person name="Gnerre S."/>
            <person name="MacCallum I."/>
            <person name="Graves J.A."/>
            <person name="Ponting C.P."/>
            <person name="Breen M."/>
            <person name="Samollow P.B."/>
            <person name="Lander E.S."/>
            <person name="Lindblad-Toh K."/>
        </authorList>
    </citation>
    <scope>NUCLEOTIDE SEQUENCE [LARGE SCALE GENOMIC DNA]</scope>
</reference>
<evidence type="ECO:0000256" key="6">
    <source>
        <dbReference type="SAM" id="Coils"/>
    </source>
</evidence>
<accession>A0A5F8HEK1</accession>
<dbReference type="Proteomes" id="UP000002280">
    <property type="component" value="Chromosome 1"/>
</dbReference>
<evidence type="ECO:0000313" key="11">
    <source>
        <dbReference type="Ensembl" id="ENSMODP00000058331.1"/>
    </source>
</evidence>
<dbReference type="OrthoDB" id="8963519at2759"/>
<dbReference type="OMA" id="EFSNHMS"/>
<feature type="coiled-coil region" evidence="6">
    <location>
        <begin position="412"/>
        <end position="439"/>
    </location>
</feature>
<dbReference type="Pfam" id="PF00386">
    <property type="entry name" value="C1q"/>
    <property type="match status" value="1"/>
</dbReference>
<proteinExistence type="predicted"/>
<evidence type="ECO:0000313" key="12">
    <source>
        <dbReference type="Proteomes" id="UP000002280"/>
    </source>
</evidence>
<dbReference type="Pfam" id="PF07546">
    <property type="entry name" value="EMI"/>
    <property type="match status" value="1"/>
</dbReference>
<feature type="domain" description="EMI" evidence="10">
    <location>
        <begin position="79"/>
        <end position="157"/>
    </location>
</feature>
<protein>
    <submittedName>
        <fullName evidence="11">Multimerin 2</fullName>
    </submittedName>
</protein>
<dbReference type="PROSITE" id="PS51041">
    <property type="entry name" value="EMI"/>
    <property type="match status" value="1"/>
</dbReference>
<sequence length="997" mass="112243">MMGPLLSCLWGLLGRAALAAWAADSRHHGGYPQGDFSTSSYPPGSPSPPRTGEQETGVPFPLPLIPPYQMEDGPKDPRRSNWCPYRQSRLITYVASCKTEKFLVHSQQPCPPGTPDCQKVKVMYRVSLKPVYQVKQKVHNSVVWKCCPGYTGTDCKHYDPSLITEMDNQRNGKEHPWEEALEHETAPPSREPSEFQSSIEQQENLLEDLQNDIHQATSDLLDLQKSLESNHTAEEMEANLTGLGSGDQSLHQALLPYVEAFLKNHFSPMWRSFNESLHNLSHVVRNLSHEVEANRHSIERFQEMAVPKMDFQELGTKFESKVQENILKVNQLRQDINNRLHDQQLALNHNLSEVRADTDLKVKKLQKYQEVQLQLANTSTVESKEGQDDLQVKLGQLQSNLSELYFASGRREEEVLSALRQLNETLAKHEEDIKELFIDSDENFELGTRLEGQVATLRSNKAMIEELRVILMEKSLIMEEIKEEFERQILDLNYTLHHLQGSHLDLMKYVKDCNCQKLYFDLSLLREDQRNATRFLEETHLTLEDQKMLESSSVKALRNAVEDLALSVDAQKEETARAKVGAAWLKGQVQALAGEVEGLKRVDRHIFREIRYLNNSFGSLLEDALRHQTVLATLFGEEMLEELIEEEDTGLSLTYLQIEDALDYTSNRLKEQALDLKSLREKVDLLESAEERRSSDPGRVEAGPQPPSRAEHLEPNHEASNGDGFQENDLNGLKREITHLNTQMEKFESQLSNSQGCCHPVRILPLNLSVENLQSDVRAMKQDLGQHLQLFQSLFGNYKELVVTNVSLDLGKLQSVLSKKGKKSQREQESHRKRDKKQVEKGGEQPFPESGTSDQSPKLLGRGPSVAFYAGSPHGSHGPRQPVKFNVTYLNVGGGYSMEHGFFRAPERGVYLLAVSAEFGPEPAEGQLVLGGRLRTSVVSRGSEAPAAAAAGGSTAATFVLAEMQKGERVWFELTRGSLAKRDPSGTALGGFLVFKT</sequence>
<dbReference type="GO" id="GO:0030948">
    <property type="term" value="P:negative regulation of vascular endothelial growth factor receptor signaling pathway"/>
    <property type="evidence" value="ECO:0000318"/>
    <property type="project" value="GO_Central"/>
</dbReference>
<feature type="coiled-coil region" evidence="6">
    <location>
        <begin position="199"/>
        <end position="226"/>
    </location>
</feature>
<feature type="region of interest" description="Disordered" evidence="7">
    <location>
        <begin position="817"/>
        <end position="883"/>
    </location>
</feature>
<feature type="signal peptide" evidence="8">
    <location>
        <begin position="1"/>
        <end position="19"/>
    </location>
</feature>
<keyword evidence="5" id="KW-1015">Disulfide bond</keyword>
<dbReference type="InterPro" id="IPR050392">
    <property type="entry name" value="Collagen/C1q_domain"/>
</dbReference>
<evidence type="ECO:0000256" key="1">
    <source>
        <dbReference type="ARBA" id="ARBA00004613"/>
    </source>
</evidence>
<feature type="region of interest" description="Disordered" evidence="7">
    <location>
        <begin position="179"/>
        <end position="199"/>
    </location>
</feature>
<evidence type="ECO:0000256" key="7">
    <source>
        <dbReference type="SAM" id="MobiDB-lite"/>
    </source>
</evidence>
<dbReference type="Gene3D" id="2.60.120.40">
    <property type="match status" value="1"/>
</dbReference>
<dbReference type="PROSITE" id="PS50871">
    <property type="entry name" value="C1Q"/>
    <property type="match status" value="1"/>
</dbReference>
<dbReference type="PANTHER" id="PTHR15427:SF6">
    <property type="entry name" value="MULTIMERIN-2"/>
    <property type="match status" value="1"/>
</dbReference>
<dbReference type="InterPro" id="IPR008983">
    <property type="entry name" value="Tumour_necrosis_fac-like_dom"/>
</dbReference>
<evidence type="ECO:0000259" key="10">
    <source>
        <dbReference type="PROSITE" id="PS51041"/>
    </source>
</evidence>
<dbReference type="Ensembl" id="ENSMODT00000064794.1">
    <property type="protein sequence ID" value="ENSMODP00000058331.1"/>
    <property type="gene ID" value="ENSMODG00000011163.4"/>
</dbReference>
<evidence type="ECO:0000259" key="9">
    <source>
        <dbReference type="PROSITE" id="PS50871"/>
    </source>
</evidence>
<keyword evidence="4 6" id="KW-0175">Coiled coil</keyword>
<comment type="subcellular location">
    <subcellularLocation>
        <location evidence="1">Secreted</location>
    </subcellularLocation>
</comment>